<accession>A0A673VM67</accession>
<dbReference type="GO" id="GO:0005615">
    <property type="term" value="C:extracellular space"/>
    <property type="evidence" value="ECO:0007669"/>
    <property type="project" value="UniProtKB-KW"/>
</dbReference>
<dbReference type="SMART" id="SM00199">
    <property type="entry name" value="SCY"/>
    <property type="match status" value="1"/>
</dbReference>
<evidence type="ECO:0000313" key="5">
    <source>
        <dbReference type="Ensembl" id="ENSSSUP00005034922.1"/>
    </source>
</evidence>
<keyword evidence="6" id="KW-1185">Reference proteome</keyword>
<dbReference type="GO" id="GO:0008009">
    <property type="term" value="F:chemokine activity"/>
    <property type="evidence" value="ECO:0007669"/>
    <property type="project" value="InterPro"/>
</dbReference>
<evidence type="ECO:0000256" key="2">
    <source>
        <dbReference type="ARBA" id="ARBA00022514"/>
    </source>
</evidence>
<dbReference type="InterPro" id="IPR036048">
    <property type="entry name" value="Interleukin_8-like_sf"/>
</dbReference>
<evidence type="ECO:0000259" key="4">
    <source>
        <dbReference type="SMART" id="SM00199"/>
    </source>
</evidence>
<keyword evidence="2" id="KW-0202">Cytokine</keyword>
<evidence type="ECO:0000256" key="3">
    <source>
        <dbReference type="SAM" id="MobiDB-lite"/>
    </source>
</evidence>
<feature type="region of interest" description="Disordered" evidence="3">
    <location>
        <begin position="294"/>
        <end position="335"/>
    </location>
</feature>
<keyword evidence="1" id="KW-0145">Chemotaxis</keyword>
<dbReference type="Gene3D" id="2.40.50.40">
    <property type="match status" value="1"/>
</dbReference>
<evidence type="ECO:0000256" key="1">
    <source>
        <dbReference type="ARBA" id="ARBA00022500"/>
    </source>
</evidence>
<reference evidence="5" key="2">
    <citation type="submission" date="2025-08" db="UniProtKB">
        <authorList>
            <consortium name="Ensembl"/>
        </authorList>
    </citation>
    <scope>IDENTIFICATION</scope>
</reference>
<organism evidence="5 6">
    <name type="scientific">Suricata suricatta</name>
    <name type="common">Meerkat</name>
    <dbReference type="NCBI Taxonomy" id="37032"/>
    <lineage>
        <taxon>Eukaryota</taxon>
        <taxon>Metazoa</taxon>
        <taxon>Chordata</taxon>
        <taxon>Craniata</taxon>
        <taxon>Vertebrata</taxon>
        <taxon>Euteleostomi</taxon>
        <taxon>Mammalia</taxon>
        <taxon>Eutheria</taxon>
        <taxon>Laurasiatheria</taxon>
        <taxon>Carnivora</taxon>
        <taxon>Feliformia</taxon>
        <taxon>Herpestidae</taxon>
        <taxon>Suricata</taxon>
    </lineage>
</organism>
<dbReference type="AlphaFoldDB" id="A0A673VM67"/>
<evidence type="ECO:0000313" key="6">
    <source>
        <dbReference type="Proteomes" id="UP000472268"/>
    </source>
</evidence>
<dbReference type="InterPro" id="IPR001811">
    <property type="entry name" value="Chemokine_IL8-like_dom"/>
</dbReference>
<proteinExistence type="predicted"/>
<dbReference type="Ensembl" id="ENSSSUT00005039776.1">
    <property type="protein sequence ID" value="ENSSSUP00005034922.1"/>
    <property type="gene ID" value="ENSSSUG00005022412.1"/>
</dbReference>
<dbReference type="SUPFAM" id="SSF54117">
    <property type="entry name" value="Interleukin 8-like chemokines"/>
    <property type="match status" value="1"/>
</dbReference>
<sequence>MPCTSLTCAARSFLQAKYVIPALPEQSEPEIPAPEELCLSCPCRCILTSERAARKRNQGETWRLSRRGRRMEGGGGQVASGWGPIYKGCGLLAWRAEELGFTPAGTGSWDPAGFGESFPQTWLRPATGPPRPDVSLGRLPPLQRAWPGPGLRCSCFRCLLLSSSGPHHLHLSHYSSRHRSRTSQGTMNSWPLLCLVVASFAGIWCLTVHAQGVSEDCCLAYHQLHNLDFLRHAVGYQRQEVSGSCNLPAVIFFFRKHKMVCGNPRDKRIKCWMDFLDARKHLKRHRSILRSFQDCSSRGRKPSPEPANLPLSKLSKHTRGNRTKTAFTPAARPGP</sequence>
<dbReference type="Proteomes" id="UP000472268">
    <property type="component" value="Chromosome 12"/>
</dbReference>
<name>A0A673VM67_SURSU</name>
<dbReference type="GO" id="GO:0006955">
    <property type="term" value="P:immune response"/>
    <property type="evidence" value="ECO:0007669"/>
    <property type="project" value="InterPro"/>
</dbReference>
<gene>
    <name evidence="5" type="primary">CCL25</name>
</gene>
<dbReference type="Pfam" id="PF00048">
    <property type="entry name" value="IL8"/>
    <property type="match status" value="1"/>
</dbReference>
<feature type="domain" description="Chemokine interleukin-8-like" evidence="4">
    <location>
        <begin position="214"/>
        <end position="276"/>
    </location>
</feature>
<reference evidence="5 6" key="1">
    <citation type="submission" date="2019-05" db="EMBL/GenBank/DDBJ databases">
        <title>A Chromosome-scale Meerkat (S. suricatta) Genome Assembly.</title>
        <authorList>
            <person name="Dudchenko O."/>
            <person name="Lieberman Aiden E."/>
            <person name="Tung J."/>
            <person name="Barreiro L.B."/>
            <person name="Clutton-Brock T.H."/>
        </authorList>
    </citation>
    <scope>NUCLEOTIDE SEQUENCE [LARGE SCALE GENOMIC DNA]</scope>
</reference>
<protein>
    <recommendedName>
        <fullName evidence="4">Chemokine interleukin-8-like domain-containing protein</fullName>
    </recommendedName>
</protein>
<reference evidence="5" key="3">
    <citation type="submission" date="2025-09" db="UniProtKB">
        <authorList>
            <consortium name="Ensembl"/>
        </authorList>
    </citation>
    <scope>IDENTIFICATION</scope>
</reference>